<name>A0A285IJP7_9ACTN</name>
<dbReference type="EMBL" id="OBDY01000008">
    <property type="protein sequence ID" value="SNY48123.1"/>
    <property type="molecule type" value="Genomic_DNA"/>
</dbReference>
<sequence>MTVIDLDSPVRAAPAQGARRRVLGVVAVALLVLFGPSGEVKRGSGFLDEAICDYLNRLPAGATGSRVLIDERSGEVQQTTTISGDSCVTRTGG</sequence>
<evidence type="ECO:0000313" key="2">
    <source>
        <dbReference type="Proteomes" id="UP000219612"/>
    </source>
</evidence>
<evidence type="ECO:0000313" key="1">
    <source>
        <dbReference type="EMBL" id="SNY48123.1"/>
    </source>
</evidence>
<keyword evidence="2" id="KW-1185">Reference proteome</keyword>
<dbReference type="Proteomes" id="UP000219612">
    <property type="component" value="Unassembled WGS sequence"/>
</dbReference>
<accession>A0A285IJP7</accession>
<reference evidence="1 2" key="1">
    <citation type="submission" date="2017-09" db="EMBL/GenBank/DDBJ databases">
        <authorList>
            <person name="Ehlers B."/>
            <person name="Leendertz F.H."/>
        </authorList>
    </citation>
    <scope>NUCLEOTIDE SEQUENCE [LARGE SCALE GENOMIC DNA]</scope>
    <source>
        <strain evidence="1 2">CGMCC 4.6857</strain>
    </source>
</reference>
<organism evidence="1 2">
    <name type="scientific">Paractinoplanes atraurantiacus</name>
    <dbReference type="NCBI Taxonomy" id="1036182"/>
    <lineage>
        <taxon>Bacteria</taxon>
        <taxon>Bacillati</taxon>
        <taxon>Actinomycetota</taxon>
        <taxon>Actinomycetes</taxon>
        <taxon>Micromonosporales</taxon>
        <taxon>Micromonosporaceae</taxon>
        <taxon>Paractinoplanes</taxon>
    </lineage>
</organism>
<dbReference type="RefSeq" id="WP_097321814.1">
    <property type="nucleotide sequence ID" value="NZ_OBDY01000008.1"/>
</dbReference>
<proteinExistence type="predicted"/>
<dbReference type="AlphaFoldDB" id="A0A285IJP7"/>
<protein>
    <submittedName>
        <fullName evidence="1">Uncharacterized protein</fullName>
    </submittedName>
</protein>
<gene>
    <name evidence="1" type="ORF">SAMN05421748_108297</name>
</gene>